<feature type="transmembrane region" description="Helical" evidence="1">
    <location>
        <begin position="142"/>
        <end position="167"/>
    </location>
</feature>
<evidence type="ECO:0008006" key="4">
    <source>
        <dbReference type="Google" id="ProtNLM"/>
    </source>
</evidence>
<evidence type="ECO:0000256" key="1">
    <source>
        <dbReference type="SAM" id="Phobius"/>
    </source>
</evidence>
<name>A0ABY6DSY6_9NEIS</name>
<dbReference type="RefSeq" id="WP_263126242.1">
    <property type="nucleotide sequence ID" value="NZ_CP106753.1"/>
</dbReference>
<dbReference type="EMBL" id="CP106753">
    <property type="protein sequence ID" value="UXY16838.1"/>
    <property type="molecule type" value="Genomic_DNA"/>
</dbReference>
<reference evidence="2" key="1">
    <citation type="submission" date="2022-10" db="EMBL/GenBank/DDBJ databases">
        <title>Chitiniphilus purpureus sp. nov., a novel chitin-degrading bacterium isolated from crawfish pond sediment.</title>
        <authorList>
            <person name="Li K."/>
        </authorList>
    </citation>
    <scope>NUCLEOTIDE SEQUENCE</scope>
    <source>
        <strain evidence="2">CD1</strain>
    </source>
</reference>
<keyword evidence="1" id="KW-1133">Transmembrane helix</keyword>
<feature type="transmembrane region" description="Helical" evidence="1">
    <location>
        <begin position="12"/>
        <end position="33"/>
    </location>
</feature>
<keyword evidence="1" id="KW-0812">Transmembrane</keyword>
<keyword evidence="1" id="KW-0472">Membrane</keyword>
<gene>
    <name evidence="2" type="ORF">N8I74_07430</name>
</gene>
<sequence length="173" mass="20248">MGWAKKLYLWLIPRSVFVGLLFSGAYLMGYFFLAKEPPRIIGEEHREIGVLSCGSPQGKSRERIYQFRGQAYFDRYWAAFGAYARCDPWKVGGQFEVLWVWIGDGEGRVRYIVQAKNIKTGEFVERKNFQLWQLKRAADNHFYIFLIARIFAVYAIFVMGFCLIFGVTKREIL</sequence>
<evidence type="ECO:0000313" key="2">
    <source>
        <dbReference type="EMBL" id="UXY16838.1"/>
    </source>
</evidence>
<protein>
    <recommendedName>
        <fullName evidence="4">DUF3592 domain-containing protein</fullName>
    </recommendedName>
</protein>
<dbReference type="Proteomes" id="UP001061302">
    <property type="component" value="Chromosome"/>
</dbReference>
<keyword evidence="3" id="KW-1185">Reference proteome</keyword>
<evidence type="ECO:0000313" key="3">
    <source>
        <dbReference type="Proteomes" id="UP001061302"/>
    </source>
</evidence>
<proteinExistence type="predicted"/>
<accession>A0ABY6DSY6</accession>
<organism evidence="2 3">
    <name type="scientific">Chitiniphilus purpureus</name>
    <dbReference type="NCBI Taxonomy" id="2981137"/>
    <lineage>
        <taxon>Bacteria</taxon>
        <taxon>Pseudomonadati</taxon>
        <taxon>Pseudomonadota</taxon>
        <taxon>Betaproteobacteria</taxon>
        <taxon>Neisseriales</taxon>
        <taxon>Chitinibacteraceae</taxon>
        <taxon>Chitiniphilus</taxon>
    </lineage>
</organism>